<name>A0A834IFF3_RHYFE</name>
<protein>
    <submittedName>
        <fullName evidence="2">Uncharacterized protein</fullName>
    </submittedName>
</protein>
<dbReference type="Proteomes" id="UP000625711">
    <property type="component" value="Unassembled WGS sequence"/>
</dbReference>
<dbReference type="EMBL" id="JAACXV010000409">
    <property type="protein sequence ID" value="KAF7278017.1"/>
    <property type="molecule type" value="Genomic_DNA"/>
</dbReference>
<evidence type="ECO:0000313" key="3">
    <source>
        <dbReference type="Proteomes" id="UP000625711"/>
    </source>
</evidence>
<reference evidence="2" key="1">
    <citation type="submission" date="2020-08" db="EMBL/GenBank/DDBJ databases">
        <title>Genome sequencing and assembly of the red palm weevil Rhynchophorus ferrugineus.</title>
        <authorList>
            <person name="Dias G.B."/>
            <person name="Bergman C.M."/>
            <person name="Manee M."/>
        </authorList>
    </citation>
    <scope>NUCLEOTIDE SEQUENCE</scope>
    <source>
        <strain evidence="2">AA-2017</strain>
        <tissue evidence="2">Whole larva</tissue>
    </source>
</reference>
<comment type="caution">
    <text evidence="2">The sequence shown here is derived from an EMBL/GenBank/DDBJ whole genome shotgun (WGS) entry which is preliminary data.</text>
</comment>
<evidence type="ECO:0000256" key="1">
    <source>
        <dbReference type="SAM" id="MobiDB-lite"/>
    </source>
</evidence>
<organism evidence="2 3">
    <name type="scientific">Rhynchophorus ferrugineus</name>
    <name type="common">Red palm weevil</name>
    <name type="synonym">Curculio ferrugineus</name>
    <dbReference type="NCBI Taxonomy" id="354439"/>
    <lineage>
        <taxon>Eukaryota</taxon>
        <taxon>Metazoa</taxon>
        <taxon>Ecdysozoa</taxon>
        <taxon>Arthropoda</taxon>
        <taxon>Hexapoda</taxon>
        <taxon>Insecta</taxon>
        <taxon>Pterygota</taxon>
        <taxon>Neoptera</taxon>
        <taxon>Endopterygota</taxon>
        <taxon>Coleoptera</taxon>
        <taxon>Polyphaga</taxon>
        <taxon>Cucujiformia</taxon>
        <taxon>Curculionidae</taxon>
        <taxon>Dryophthorinae</taxon>
        <taxon>Rhynchophorus</taxon>
    </lineage>
</organism>
<dbReference type="AlphaFoldDB" id="A0A834IFF3"/>
<feature type="compositionally biased region" description="Basic and acidic residues" evidence="1">
    <location>
        <begin position="39"/>
        <end position="57"/>
    </location>
</feature>
<accession>A0A834IFF3</accession>
<proteinExistence type="predicted"/>
<evidence type="ECO:0000313" key="2">
    <source>
        <dbReference type="EMBL" id="KAF7278017.1"/>
    </source>
</evidence>
<gene>
    <name evidence="2" type="ORF">GWI33_008939</name>
</gene>
<keyword evidence="3" id="KW-1185">Reference proteome</keyword>
<feature type="region of interest" description="Disordered" evidence="1">
    <location>
        <begin position="30"/>
        <end position="90"/>
    </location>
</feature>
<sequence length="90" mass="9785">MTGKKEKKRSYHERRVKLIATVSCVSSYYPAGSAAARSRSPDRGEGEGRSADRRIDGLKTAVGERMGCGGERRGKTDTNRIVSVGRGVKK</sequence>